<evidence type="ECO:0000313" key="2">
    <source>
        <dbReference type="Proteomes" id="UP000197153"/>
    </source>
</evidence>
<reference evidence="1 2" key="1">
    <citation type="submission" date="2017-06" db="EMBL/GenBank/DDBJ databases">
        <title>Complete genome sequence of Nitrospirillum amazonense strain CBAmC, an endophytic nitrogen-fixing and plant growth-promoting bacterium, isolated from sugarcane.</title>
        <authorList>
            <person name="Schwab S."/>
            <person name="dos Santos Teixeira K.R."/>
            <person name="Simoes Araujo J.L."/>
            <person name="Soares Vidal M."/>
            <person name="Borges de Freitas H.R."/>
            <person name="Rivello Crivelaro A.L."/>
            <person name="Bueno de Camargo Nunes A."/>
            <person name="dos Santos C.M."/>
            <person name="Palmeira da Silva Rosa D."/>
            <person name="da Silva Padilha D."/>
            <person name="da Silva E."/>
            <person name="Araujo Terra L."/>
            <person name="Soares Mendes V."/>
            <person name="Farinelli L."/>
            <person name="Magalhaes Cruz L."/>
            <person name="Baldani J.I."/>
        </authorList>
    </citation>
    <scope>NUCLEOTIDE SEQUENCE [LARGE SCALE GENOMIC DNA]</scope>
    <source>
        <strain evidence="1 2">CBAmC</strain>
    </source>
</reference>
<sequence>MPEYHRRHSIPSFGRVMYDRPLARLHPAAETTEAGGLKRRLLLAAAGLALTGGLAAVPANAQTETSPDDTVATRQHPEFDPPGIRMGGFILYPSVTLDEVFDSNIYATQGHDTSDLITVLQPKLELKSNWNVHQLNLHASGDIDWYAQHSRENYANYDIGADGRLEVYHDAWISGGADYSLWHLPRTSPNNIVGQADPTEYNQASANVVGHKEFGNLFVELGDSYNRYDFTNAQTFDGRAIMWERQNHDENEVSVRTGYTIQGLYELYVKGAYNTRNYDSTSDMSGFNRNSNGYTVLVGGKYNLTGITSIDLFAGYRSQDYDDVRLGTFSAPTGGAKITWNVTPLTTVTGEITRDIDETIVVGAAGYFATKETVAADHELLRNLILHLQLSHEADDFQNIGRTDDVYGVGLGAKYMMNQMTAINVRYNYQIRSSNGTGIGYADHNILVGLTLHL</sequence>
<organism evidence="1 2">
    <name type="scientific">Nitrospirillum viridazoti CBAmc</name>
    <dbReference type="NCBI Taxonomy" id="1441467"/>
    <lineage>
        <taxon>Bacteria</taxon>
        <taxon>Pseudomonadati</taxon>
        <taxon>Pseudomonadota</taxon>
        <taxon>Alphaproteobacteria</taxon>
        <taxon>Rhodospirillales</taxon>
        <taxon>Azospirillaceae</taxon>
        <taxon>Nitrospirillum</taxon>
        <taxon>Nitrospirillum viridazoti</taxon>
    </lineage>
</organism>
<dbReference type="Proteomes" id="UP000197153">
    <property type="component" value="Chromosome 2"/>
</dbReference>
<dbReference type="InterPro" id="IPR018759">
    <property type="entry name" value="BBP2_2"/>
</dbReference>
<evidence type="ECO:0000313" key="1">
    <source>
        <dbReference type="EMBL" id="ASG22498.1"/>
    </source>
</evidence>
<keyword evidence="2" id="KW-1185">Reference proteome</keyword>
<evidence type="ECO:0008006" key="3">
    <source>
        <dbReference type="Google" id="ProtNLM"/>
    </source>
</evidence>
<dbReference type="EMBL" id="CP022111">
    <property type="protein sequence ID" value="ASG22498.1"/>
    <property type="molecule type" value="Genomic_DNA"/>
</dbReference>
<proteinExistence type="predicted"/>
<dbReference type="KEGG" id="nao:Y958_16305"/>
<protein>
    <recommendedName>
        <fullName evidence="3">Outer membrane beta-barrel protein</fullName>
    </recommendedName>
</protein>
<dbReference type="Pfam" id="PF10082">
    <property type="entry name" value="BBP2_2"/>
    <property type="match status" value="1"/>
</dbReference>
<dbReference type="AlphaFoldDB" id="A0A248JWK0"/>
<gene>
    <name evidence="1" type="ORF">Y958_16305</name>
</gene>
<accession>A0A248JWK0</accession>
<name>A0A248JWK0_9PROT</name>